<dbReference type="RefSeq" id="WP_025728307.1">
    <property type="nucleotide sequence ID" value="NZ_JAAIWK010000015.1"/>
</dbReference>
<comment type="caution">
    <text evidence="1">The sequence shown here is derived from an EMBL/GenBank/DDBJ whole genome shotgun (WGS) entry which is preliminary data.</text>
</comment>
<dbReference type="EMBL" id="JRUN01000011">
    <property type="protein sequence ID" value="KHD86045.1"/>
    <property type="molecule type" value="Genomic_DNA"/>
</dbReference>
<protein>
    <submittedName>
        <fullName evidence="1">DNA alkylation repair protein</fullName>
    </submittedName>
</protein>
<dbReference type="Proteomes" id="UP000476934">
    <property type="component" value="Unassembled WGS sequence"/>
</dbReference>
<organism evidence="1 3">
    <name type="scientific">Heyndrickxia ginsengihumi</name>
    <dbReference type="NCBI Taxonomy" id="363870"/>
    <lineage>
        <taxon>Bacteria</taxon>
        <taxon>Bacillati</taxon>
        <taxon>Bacillota</taxon>
        <taxon>Bacilli</taxon>
        <taxon>Bacillales</taxon>
        <taxon>Bacillaceae</taxon>
        <taxon>Heyndrickxia</taxon>
    </lineage>
</organism>
<evidence type="ECO:0000313" key="2">
    <source>
        <dbReference type="EMBL" id="NEY20383.1"/>
    </source>
</evidence>
<dbReference type="EMBL" id="JAAIWK010000015">
    <property type="protein sequence ID" value="NEY20383.1"/>
    <property type="molecule type" value="Genomic_DNA"/>
</dbReference>
<evidence type="ECO:0000313" key="3">
    <source>
        <dbReference type="Proteomes" id="UP000030588"/>
    </source>
</evidence>
<proteinExistence type="predicted"/>
<reference evidence="1 3" key="1">
    <citation type="submission" date="2014-10" db="EMBL/GenBank/DDBJ databases">
        <title>Draft genome of phytase producing Bacillus ginsengihumi strain M2.11.</title>
        <authorList>
            <person name="Toymentseva A."/>
            <person name="Boulygina E.A."/>
            <person name="Kazakov S.V."/>
            <person name="Kayumov I."/>
            <person name="Suleimanova A.D."/>
            <person name="Mardanova A.M."/>
            <person name="Maria S.N."/>
            <person name="Sergey M.Y."/>
            <person name="Sharipova M.R."/>
        </authorList>
    </citation>
    <scope>NUCLEOTIDE SEQUENCE [LARGE SCALE GENOMIC DNA]</scope>
    <source>
        <strain evidence="1 3">M2.11</strain>
    </source>
</reference>
<keyword evidence="4" id="KW-1185">Reference proteome</keyword>
<dbReference type="STRING" id="363870.NG54_05315"/>
<reference evidence="2 4" key="3">
    <citation type="submission" date="2020-03" db="EMBL/GenBank/DDBJ databases">
        <title>Bacillus aquiflavi sp. nov., isolated from yellow water of strong flavor Chinese baijiu in Yibin region of China.</title>
        <authorList>
            <person name="Xie J."/>
        </authorList>
    </citation>
    <scope>NUCLEOTIDE SEQUENCE [LARGE SCALE GENOMIC DNA]</scope>
    <source>
        <strain evidence="2 4">Gsoil 114</strain>
    </source>
</reference>
<gene>
    <name evidence="2" type="ORF">G4D61_10490</name>
    <name evidence="1" type="ORF">NG54_05315</name>
</gene>
<dbReference type="Proteomes" id="UP000030588">
    <property type="component" value="Unassembled WGS sequence"/>
</dbReference>
<evidence type="ECO:0000313" key="4">
    <source>
        <dbReference type="Proteomes" id="UP000476934"/>
    </source>
</evidence>
<accession>A0A0A6VCL5</accession>
<dbReference type="OrthoDB" id="2382008at2"/>
<evidence type="ECO:0000313" key="1">
    <source>
        <dbReference type="EMBL" id="KHD86045.1"/>
    </source>
</evidence>
<reference evidence="2 4" key="2">
    <citation type="submission" date="2020-02" db="EMBL/GenBank/DDBJ databases">
        <authorList>
            <person name="Feng H."/>
        </authorList>
    </citation>
    <scope>NUCLEOTIDE SEQUENCE [LARGE SCALE GENOMIC DNA]</scope>
    <source>
        <strain evidence="2 4">Gsoil 114</strain>
    </source>
</reference>
<dbReference type="AlphaFoldDB" id="A0A0A6VCL5"/>
<name>A0A0A6VCL5_9BACI</name>
<sequence length="80" mass="9313">MNGPYCCPNCKTNRSRFNIIQQVVQPVKMDPKSGEIIERYSNEHTDPFHLSYKGPEYRVQCAICGLVEDEYTFSKFGEHH</sequence>